<dbReference type="GeneID" id="117139430"/>
<dbReference type="GO" id="GO:0045746">
    <property type="term" value="P:negative regulation of Notch signaling pathway"/>
    <property type="evidence" value="ECO:0007669"/>
    <property type="project" value="InterPro"/>
</dbReference>
<dbReference type="PANTHER" id="PTHR35346:SF1">
    <property type="entry name" value="BEN DOMAIN-CONTAINING PROTEIN 6"/>
    <property type="match status" value="1"/>
</dbReference>
<sequence>MENQYQRIVSATPREDSQGRRSKPLFLNAWSQTSSVDFEVLRSISAPDPQVEVENRALRDKVRFLEAKLQQHKDLLSQIHATSARMQQASSLLVESRPPTPPAVHSHQILTPPSSEICAPAQNPQILDYKIISAPDDADAIEIRLAAESLNSLSTSADSDRLEICLGDENQQQSNHHNSQQQYRTSNGIKRDGSSESSDTPLQFIKRRKLQEIQLQEEVTRPNLKLPAKPQVKIRNGSLTDLNKGQQQNMDNVMVSIGPNNTCVPASVFENINWTVCSLATRKLLVSIFDRETLATHSMTGKPSPAFKDQDKPLKRMLDPGKIQDIIFAVTHKCNASEKEVRNAITTKCADENKMMKIQNVKRRSSGIKHEKENII</sequence>
<dbReference type="GO" id="GO:0043565">
    <property type="term" value="F:sequence-specific DNA binding"/>
    <property type="evidence" value="ECO:0007669"/>
    <property type="project" value="UniProtKB-ARBA"/>
</dbReference>
<gene>
    <name evidence="10" type="primary">LOC117139430</name>
</gene>
<evidence type="ECO:0000256" key="3">
    <source>
        <dbReference type="ARBA" id="ARBA00023015"/>
    </source>
</evidence>
<dbReference type="GO" id="GO:0003714">
    <property type="term" value="F:transcription corepressor activity"/>
    <property type="evidence" value="ECO:0007669"/>
    <property type="project" value="InterPro"/>
</dbReference>
<keyword evidence="4" id="KW-0238">DNA-binding</keyword>
<dbReference type="AlphaFoldDB" id="A0A6P8JNM1"/>
<keyword evidence="3" id="KW-0805">Transcription regulation</keyword>
<dbReference type="SMART" id="SM01025">
    <property type="entry name" value="BEN"/>
    <property type="match status" value="1"/>
</dbReference>
<dbReference type="Proteomes" id="UP000515162">
    <property type="component" value="Chromosome 2L"/>
</dbReference>
<keyword evidence="5" id="KW-0804">Transcription</keyword>
<protein>
    <submittedName>
        <fullName evidence="10">Protein insensitive</fullName>
    </submittedName>
</protein>
<dbReference type="Gene3D" id="1.10.10.2590">
    <property type="entry name" value="BEN domain"/>
    <property type="match status" value="1"/>
</dbReference>
<evidence type="ECO:0000313" key="10">
    <source>
        <dbReference type="RefSeq" id="XP_033157620.1"/>
    </source>
</evidence>
<organism evidence="9 10">
    <name type="scientific">Drosophila mauritiana</name>
    <name type="common">Fruit fly</name>
    <dbReference type="NCBI Taxonomy" id="7226"/>
    <lineage>
        <taxon>Eukaryota</taxon>
        <taxon>Metazoa</taxon>
        <taxon>Ecdysozoa</taxon>
        <taxon>Arthropoda</taxon>
        <taxon>Hexapoda</taxon>
        <taxon>Insecta</taxon>
        <taxon>Pterygota</taxon>
        <taxon>Neoptera</taxon>
        <taxon>Endopterygota</taxon>
        <taxon>Diptera</taxon>
        <taxon>Brachycera</taxon>
        <taxon>Muscomorpha</taxon>
        <taxon>Ephydroidea</taxon>
        <taxon>Drosophilidae</taxon>
        <taxon>Drosophila</taxon>
        <taxon>Sophophora</taxon>
    </lineage>
</organism>
<feature type="domain" description="BEN" evidence="8">
    <location>
        <begin position="258"/>
        <end position="356"/>
    </location>
</feature>
<comment type="subcellular location">
    <subcellularLocation>
        <location evidence="1">Nucleus</location>
    </subcellularLocation>
</comment>
<dbReference type="PROSITE" id="PS51457">
    <property type="entry name" value="BEN"/>
    <property type="match status" value="1"/>
</dbReference>
<feature type="compositionally biased region" description="Low complexity" evidence="7">
    <location>
        <begin position="170"/>
        <end position="182"/>
    </location>
</feature>
<evidence type="ECO:0000256" key="6">
    <source>
        <dbReference type="ARBA" id="ARBA00023242"/>
    </source>
</evidence>
<evidence type="ECO:0000256" key="7">
    <source>
        <dbReference type="SAM" id="MobiDB-lite"/>
    </source>
</evidence>
<dbReference type="GO" id="GO:0045666">
    <property type="term" value="P:positive regulation of neuron differentiation"/>
    <property type="evidence" value="ECO:0007669"/>
    <property type="project" value="InterPro"/>
</dbReference>
<accession>A0A6P8JNM1</accession>
<feature type="region of interest" description="Disordered" evidence="7">
    <location>
        <begin position="169"/>
        <end position="203"/>
    </location>
</feature>
<keyword evidence="6" id="KW-0539">Nucleus</keyword>
<dbReference type="InterPro" id="IPR037496">
    <property type="entry name" value="BEND6-like"/>
</dbReference>
<evidence type="ECO:0000256" key="4">
    <source>
        <dbReference type="ARBA" id="ARBA00023125"/>
    </source>
</evidence>
<feature type="region of interest" description="Disordered" evidence="7">
    <location>
        <begin position="1"/>
        <end position="22"/>
    </location>
</feature>
<proteinExistence type="predicted"/>
<keyword evidence="9" id="KW-1185">Reference proteome</keyword>
<dbReference type="RefSeq" id="XP_033157620.1">
    <property type="nucleotide sequence ID" value="XM_033301729.1"/>
</dbReference>
<evidence type="ECO:0000256" key="2">
    <source>
        <dbReference type="ARBA" id="ARBA00022491"/>
    </source>
</evidence>
<dbReference type="InterPro" id="IPR018379">
    <property type="entry name" value="BEN_domain"/>
</dbReference>
<evidence type="ECO:0000259" key="8">
    <source>
        <dbReference type="PROSITE" id="PS51457"/>
    </source>
</evidence>
<dbReference type="GO" id="GO:0003682">
    <property type="term" value="F:chromatin binding"/>
    <property type="evidence" value="ECO:0007669"/>
    <property type="project" value="UniProtKB-ARBA"/>
</dbReference>
<dbReference type="FunFam" id="1.10.10.2590:FF:000005">
    <property type="entry name" value="Early boundary activity protein 1"/>
    <property type="match status" value="1"/>
</dbReference>
<evidence type="ECO:0000256" key="1">
    <source>
        <dbReference type="ARBA" id="ARBA00004123"/>
    </source>
</evidence>
<dbReference type="Pfam" id="PF10523">
    <property type="entry name" value="BEN"/>
    <property type="match status" value="1"/>
</dbReference>
<reference evidence="10" key="1">
    <citation type="submission" date="2025-08" db="UniProtKB">
        <authorList>
            <consortium name="RefSeq"/>
        </authorList>
    </citation>
    <scope>IDENTIFICATION</scope>
    <source>
        <strain evidence="10">Mau12</strain>
        <tissue evidence="10">Whole Body</tissue>
    </source>
</reference>
<evidence type="ECO:0000256" key="5">
    <source>
        <dbReference type="ARBA" id="ARBA00023163"/>
    </source>
</evidence>
<evidence type="ECO:0000313" key="9">
    <source>
        <dbReference type="Proteomes" id="UP000515162"/>
    </source>
</evidence>
<name>A0A6P8JNM1_DROMA</name>
<dbReference type="PANTHER" id="PTHR35346">
    <property type="entry name" value="BEN DOMAIN-CONTAINING PROTEIN 6"/>
    <property type="match status" value="1"/>
</dbReference>
<dbReference type="GO" id="GO:0005634">
    <property type="term" value="C:nucleus"/>
    <property type="evidence" value="ECO:0007669"/>
    <property type="project" value="UniProtKB-SubCell"/>
</dbReference>
<keyword evidence="2" id="KW-0678">Repressor</keyword>